<proteinExistence type="predicted"/>
<dbReference type="SUPFAM" id="SSF48264">
    <property type="entry name" value="Cytochrome P450"/>
    <property type="match status" value="1"/>
</dbReference>
<keyword evidence="2" id="KW-1185">Reference proteome</keyword>
<name>A0ABR2Z6P1_9AGAR</name>
<feature type="non-terminal residue" evidence="1">
    <location>
        <position position="52"/>
    </location>
</feature>
<organism evidence="1 2">
    <name type="scientific">Marasmius tenuissimus</name>
    <dbReference type="NCBI Taxonomy" id="585030"/>
    <lineage>
        <taxon>Eukaryota</taxon>
        <taxon>Fungi</taxon>
        <taxon>Dikarya</taxon>
        <taxon>Basidiomycota</taxon>
        <taxon>Agaricomycotina</taxon>
        <taxon>Agaricomycetes</taxon>
        <taxon>Agaricomycetidae</taxon>
        <taxon>Agaricales</taxon>
        <taxon>Marasmiineae</taxon>
        <taxon>Marasmiaceae</taxon>
        <taxon>Marasmius</taxon>
    </lineage>
</organism>
<comment type="caution">
    <text evidence="1">The sequence shown here is derived from an EMBL/GenBank/DDBJ whole genome shotgun (WGS) entry which is preliminary data.</text>
</comment>
<dbReference type="EMBL" id="JBBXMP010000587">
    <property type="protein sequence ID" value="KAL0057321.1"/>
    <property type="molecule type" value="Genomic_DNA"/>
</dbReference>
<protein>
    <recommendedName>
        <fullName evidence="3">Cytochrome P450</fullName>
    </recommendedName>
</protein>
<evidence type="ECO:0000313" key="2">
    <source>
        <dbReference type="Proteomes" id="UP001437256"/>
    </source>
</evidence>
<sequence length="52" mass="6142">MFEGNNVASEGDLWKKYRKIAAPAFIDRNNRLVQDETVRIVLDLFDNVWMNK</sequence>
<gene>
    <name evidence="1" type="ORF">AAF712_016042</name>
</gene>
<dbReference type="InterPro" id="IPR036396">
    <property type="entry name" value="Cyt_P450_sf"/>
</dbReference>
<reference evidence="1 2" key="1">
    <citation type="submission" date="2024-05" db="EMBL/GenBank/DDBJ databases">
        <title>A draft genome resource for the thread blight pathogen Marasmius tenuissimus strain MS-2.</title>
        <authorList>
            <person name="Yulfo-Soto G.E."/>
            <person name="Baruah I.K."/>
            <person name="Amoako-Attah I."/>
            <person name="Bukari Y."/>
            <person name="Meinhardt L.W."/>
            <person name="Bailey B.A."/>
            <person name="Cohen S.P."/>
        </authorList>
    </citation>
    <scope>NUCLEOTIDE SEQUENCE [LARGE SCALE GENOMIC DNA]</scope>
    <source>
        <strain evidence="1 2">MS-2</strain>
    </source>
</reference>
<dbReference type="Proteomes" id="UP001437256">
    <property type="component" value="Unassembled WGS sequence"/>
</dbReference>
<evidence type="ECO:0000313" key="1">
    <source>
        <dbReference type="EMBL" id="KAL0057321.1"/>
    </source>
</evidence>
<evidence type="ECO:0008006" key="3">
    <source>
        <dbReference type="Google" id="ProtNLM"/>
    </source>
</evidence>
<accession>A0ABR2Z6P1</accession>